<dbReference type="InterPro" id="IPR012914">
    <property type="entry name" value="PucR_dom"/>
</dbReference>
<feature type="domain" description="Purine catabolism PurC-like" evidence="2">
    <location>
        <begin position="16"/>
        <end position="138"/>
    </location>
</feature>
<dbReference type="InterPro" id="IPR051448">
    <property type="entry name" value="CdaR-like_regulators"/>
</dbReference>
<keyword evidence="6" id="KW-1185">Reference proteome</keyword>
<evidence type="ECO:0000313" key="5">
    <source>
        <dbReference type="EMBL" id="GAA0517815.1"/>
    </source>
</evidence>
<dbReference type="InterPro" id="IPR025736">
    <property type="entry name" value="PucR_C-HTH_dom"/>
</dbReference>
<dbReference type="InterPro" id="IPR041522">
    <property type="entry name" value="CdaR_GGDEF"/>
</dbReference>
<reference evidence="6" key="1">
    <citation type="journal article" date="2019" name="Int. J. Syst. Evol. Microbiol.">
        <title>The Global Catalogue of Microorganisms (GCM) 10K type strain sequencing project: providing services to taxonomists for standard genome sequencing and annotation.</title>
        <authorList>
            <consortium name="The Broad Institute Genomics Platform"/>
            <consortium name="The Broad Institute Genome Sequencing Center for Infectious Disease"/>
            <person name="Wu L."/>
            <person name="Ma J."/>
        </authorList>
    </citation>
    <scope>NUCLEOTIDE SEQUENCE [LARGE SCALE GENOMIC DNA]</scope>
    <source>
        <strain evidence="6">JCM 10303</strain>
    </source>
</reference>
<dbReference type="InterPro" id="IPR042070">
    <property type="entry name" value="PucR_C-HTH_sf"/>
</dbReference>
<sequence>MNPTSPDVLALPTVADVLDLPAVRAGRPRVVAGSAGLERRVRWVHVAEIADIAALLCGGELVLTTGIALPDEPAELTAYIRDLSEAGVTGLVVELGRHWRDRLPDALVTAAGRHDLPLVALYEETRFVGVTEAVVALIRDAQLWELRATHRIHETFTALTTSGAEPAEVLGEVVRMTGLPAVLETMSHQVLAYDAAGSDPVALLSGWGERSRRVPQSGRTGYDPRSTWLTTVVGARGDDWGRLVLVSSEPPPHRHVVVAERAASALALNRLVTRDRESLERQAHRTLLTELLGGGGDSTDLAARACGAGLTINGELTGIAVRPRTAAAHAPALETQQLLRDLAEATAQAARGARLPALCGVVDDVTVLALVAVDGGDDAVVGRLAAEVRRAASSSPHPLPVVVAVGGTVGSIGAARRSLTEAAQVAEAALHGADDGRDYHRLDDVRLRGLLHLLRDDDRLVAFAERELAPIRSDDRLLAALRHYCEHGGNKSAAAAAAHLSRTAYYGQLARIEQLLGVTLDAPESLVSLHVALLAHDMRGGRPR</sequence>
<comment type="caution">
    <text evidence="5">The sequence shown here is derived from an EMBL/GenBank/DDBJ whole genome shotgun (WGS) entry which is preliminary data.</text>
</comment>
<evidence type="ECO:0000259" key="3">
    <source>
        <dbReference type="Pfam" id="PF13556"/>
    </source>
</evidence>
<evidence type="ECO:0000259" key="2">
    <source>
        <dbReference type="Pfam" id="PF07905"/>
    </source>
</evidence>
<evidence type="ECO:0000256" key="1">
    <source>
        <dbReference type="ARBA" id="ARBA00006754"/>
    </source>
</evidence>
<dbReference type="Pfam" id="PF13556">
    <property type="entry name" value="HTH_30"/>
    <property type="match status" value="1"/>
</dbReference>
<dbReference type="PANTHER" id="PTHR33744:SF1">
    <property type="entry name" value="DNA-BINDING TRANSCRIPTIONAL ACTIVATOR ADER"/>
    <property type="match status" value="1"/>
</dbReference>
<feature type="domain" description="PucR C-terminal helix-turn-helix" evidence="3">
    <location>
        <begin position="477"/>
        <end position="535"/>
    </location>
</feature>
<proteinExistence type="inferred from homology"/>
<dbReference type="Proteomes" id="UP001500729">
    <property type="component" value="Unassembled WGS sequence"/>
</dbReference>
<accession>A0ABP3MF97</accession>
<organism evidence="5 6">
    <name type="scientific">Saccharopolyspora erythraea</name>
    <name type="common">Streptomyces erythraeus</name>
    <dbReference type="NCBI Taxonomy" id="1836"/>
    <lineage>
        <taxon>Bacteria</taxon>
        <taxon>Bacillati</taxon>
        <taxon>Actinomycetota</taxon>
        <taxon>Actinomycetes</taxon>
        <taxon>Pseudonocardiales</taxon>
        <taxon>Pseudonocardiaceae</taxon>
        <taxon>Saccharopolyspora</taxon>
    </lineage>
</organism>
<name>A0ABP3MF97_SACER</name>
<comment type="similarity">
    <text evidence="1">Belongs to the CdaR family.</text>
</comment>
<dbReference type="EMBL" id="BAAAGS010000007">
    <property type="protein sequence ID" value="GAA0517815.1"/>
    <property type="molecule type" value="Genomic_DNA"/>
</dbReference>
<dbReference type="Gene3D" id="1.10.10.2840">
    <property type="entry name" value="PucR C-terminal helix-turn-helix domain"/>
    <property type="match status" value="1"/>
</dbReference>
<dbReference type="Pfam" id="PF07905">
    <property type="entry name" value="PucR"/>
    <property type="match status" value="1"/>
</dbReference>
<dbReference type="Pfam" id="PF17853">
    <property type="entry name" value="GGDEF_2"/>
    <property type="match status" value="1"/>
</dbReference>
<gene>
    <name evidence="5" type="ORF">GCM10009533_16190</name>
</gene>
<dbReference type="PANTHER" id="PTHR33744">
    <property type="entry name" value="CARBOHYDRATE DIACID REGULATOR"/>
    <property type="match status" value="1"/>
</dbReference>
<dbReference type="RefSeq" id="WP_009942308.1">
    <property type="nucleotide sequence ID" value="NZ_BAAAGS010000007.1"/>
</dbReference>
<evidence type="ECO:0000313" key="6">
    <source>
        <dbReference type="Proteomes" id="UP001500729"/>
    </source>
</evidence>
<feature type="domain" description="CdaR GGDEF-like" evidence="4">
    <location>
        <begin position="296"/>
        <end position="427"/>
    </location>
</feature>
<protein>
    <submittedName>
        <fullName evidence="5">PucR family transcriptional regulator</fullName>
    </submittedName>
</protein>
<evidence type="ECO:0000259" key="4">
    <source>
        <dbReference type="Pfam" id="PF17853"/>
    </source>
</evidence>